<organism evidence="1">
    <name type="scientific">Picea glauca</name>
    <name type="common">White spruce</name>
    <name type="synonym">Pinus glauca</name>
    <dbReference type="NCBI Taxonomy" id="3330"/>
    <lineage>
        <taxon>Eukaryota</taxon>
        <taxon>Viridiplantae</taxon>
        <taxon>Streptophyta</taxon>
        <taxon>Embryophyta</taxon>
        <taxon>Tracheophyta</taxon>
        <taxon>Spermatophyta</taxon>
        <taxon>Pinopsida</taxon>
        <taxon>Pinidae</taxon>
        <taxon>Conifers I</taxon>
        <taxon>Pinales</taxon>
        <taxon>Pinaceae</taxon>
        <taxon>Picea</taxon>
    </lineage>
</organism>
<gene>
    <name evidence="1" type="ORF">ABT39_MTgene1572</name>
</gene>
<keyword evidence="1" id="KW-0496">Mitochondrion</keyword>
<evidence type="ECO:0000313" key="1">
    <source>
        <dbReference type="EMBL" id="KUM46471.1"/>
    </source>
</evidence>
<accession>A0A101LW83</accession>
<dbReference type="EMBL" id="LKAM01000011">
    <property type="protein sequence ID" value="KUM46471.1"/>
    <property type="molecule type" value="Genomic_DNA"/>
</dbReference>
<sequence length="47" mass="5265">MTDQLFIGMGLTTKGSEVLSQQDIHPKPASLWIGPVNELHSRKEMKD</sequence>
<geneLocation type="mitochondrion" evidence="1"/>
<comment type="caution">
    <text evidence="1">The sequence shown here is derived from an EMBL/GenBank/DDBJ whole genome shotgun (WGS) entry which is preliminary data.</text>
</comment>
<name>A0A101LW83_PICGL</name>
<proteinExistence type="predicted"/>
<protein>
    <submittedName>
        <fullName evidence="1">Uncharacterized protein</fullName>
    </submittedName>
</protein>
<dbReference type="AlphaFoldDB" id="A0A101LW83"/>
<reference evidence="1" key="1">
    <citation type="journal article" date="2015" name="Genome Biol. Evol.">
        <title>Organellar Genomes of White Spruce (Picea glauca): Assembly and Annotation.</title>
        <authorList>
            <person name="Jackman S.D."/>
            <person name="Warren R.L."/>
            <person name="Gibb E.A."/>
            <person name="Vandervalk B.P."/>
            <person name="Mohamadi H."/>
            <person name="Chu J."/>
            <person name="Raymond A."/>
            <person name="Pleasance S."/>
            <person name="Coope R."/>
            <person name="Wildung M.R."/>
            <person name="Ritland C.E."/>
            <person name="Bousquet J."/>
            <person name="Jones S.J."/>
            <person name="Bohlmann J."/>
            <person name="Birol I."/>
        </authorList>
    </citation>
    <scope>NUCLEOTIDE SEQUENCE [LARGE SCALE GENOMIC DNA]</scope>
    <source>
        <tissue evidence="1">Flushing bud</tissue>
    </source>
</reference>